<dbReference type="Proteomes" id="UP000515129">
    <property type="component" value="Unplaced"/>
</dbReference>
<feature type="transmembrane region" description="Helical" evidence="3">
    <location>
        <begin position="1251"/>
        <end position="1273"/>
    </location>
</feature>
<keyword evidence="6" id="KW-1185">Reference proteome</keyword>
<dbReference type="FunFam" id="2.60.40.10:FF:000032">
    <property type="entry name" value="palladin isoform X1"/>
    <property type="match status" value="1"/>
</dbReference>
<dbReference type="GeneID" id="113095417"/>
<dbReference type="OrthoDB" id="5843397at2759"/>
<reference evidence="7" key="1">
    <citation type="submission" date="2025-08" db="UniProtKB">
        <authorList>
            <consortium name="RefSeq"/>
        </authorList>
    </citation>
    <scope>IDENTIFICATION</scope>
    <source>
        <strain evidence="7">Wakin</strain>
        <tissue evidence="7">Muscle</tissue>
    </source>
</reference>
<evidence type="ECO:0000256" key="2">
    <source>
        <dbReference type="ARBA" id="ARBA00023319"/>
    </source>
</evidence>
<evidence type="ECO:0000313" key="6">
    <source>
        <dbReference type="Proteomes" id="UP000515129"/>
    </source>
</evidence>
<name>A0A6P6P804_CARAU</name>
<dbReference type="PROSITE" id="PS50835">
    <property type="entry name" value="IG_LIKE"/>
    <property type="match status" value="2"/>
</dbReference>
<dbReference type="InterPro" id="IPR013098">
    <property type="entry name" value="Ig_I-set"/>
</dbReference>
<feature type="chain" id="PRO_5027634371" evidence="4">
    <location>
        <begin position="24"/>
        <end position="1292"/>
    </location>
</feature>
<organism evidence="6 7">
    <name type="scientific">Carassius auratus</name>
    <name type="common">Goldfish</name>
    <dbReference type="NCBI Taxonomy" id="7957"/>
    <lineage>
        <taxon>Eukaryota</taxon>
        <taxon>Metazoa</taxon>
        <taxon>Chordata</taxon>
        <taxon>Craniata</taxon>
        <taxon>Vertebrata</taxon>
        <taxon>Euteleostomi</taxon>
        <taxon>Actinopterygii</taxon>
        <taxon>Neopterygii</taxon>
        <taxon>Teleostei</taxon>
        <taxon>Ostariophysi</taxon>
        <taxon>Cypriniformes</taxon>
        <taxon>Cyprinidae</taxon>
        <taxon>Cyprininae</taxon>
        <taxon>Carassius</taxon>
    </lineage>
</organism>
<dbReference type="SMART" id="SM00409">
    <property type="entry name" value="IG"/>
    <property type="match status" value="8"/>
</dbReference>
<dbReference type="InterPro" id="IPR013783">
    <property type="entry name" value="Ig-like_fold"/>
</dbReference>
<evidence type="ECO:0000256" key="1">
    <source>
        <dbReference type="ARBA" id="ARBA00023157"/>
    </source>
</evidence>
<evidence type="ECO:0000313" key="7">
    <source>
        <dbReference type="RefSeq" id="XP_026116725.1"/>
    </source>
</evidence>
<accession>A0A6P6P804</accession>
<dbReference type="RefSeq" id="XP_026116725.1">
    <property type="nucleotide sequence ID" value="XM_026260940.1"/>
</dbReference>
<gene>
    <name evidence="7" type="primary">LOC113095417</name>
</gene>
<dbReference type="GO" id="GO:0005178">
    <property type="term" value="F:integrin binding"/>
    <property type="evidence" value="ECO:0007669"/>
    <property type="project" value="InterPro"/>
</dbReference>
<feature type="signal peptide" evidence="4">
    <location>
        <begin position="1"/>
        <end position="23"/>
    </location>
</feature>
<dbReference type="Pfam" id="PF07679">
    <property type="entry name" value="I-set"/>
    <property type="match status" value="1"/>
</dbReference>
<keyword evidence="3" id="KW-1133">Transmembrane helix</keyword>
<dbReference type="PANTHER" id="PTHR13771">
    <property type="entry name" value="INTERCELLULAR ADHESION MOLECULE"/>
    <property type="match status" value="1"/>
</dbReference>
<dbReference type="InterPro" id="IPR036179">
    <property type="entry name" value="Ig-like_dom_sf"/>
</dbReference>
<keyword evidence="2" id="KW-0393">Immunoglobulin domain</keyword>
<dbReference type="KEGG" id="caua:113095417"/>
<keyword evidence="3" id="KW-0472">Membrane</keyword>
<proteinExistence type="predicted"/>
<sequence length="1292" mass="147738">MACFTMLLLQLLISLLLISLSHGDECPLQLDPQRAVVRYGGSVEVTCNNSVAHKGMGWEASEGGVPMTKKLNLITWRVINLTEWDINPYCYINLKYKIGDSSQCLVKLPVTVYKTPDSVSISTVNHRGPMKEGQQYELQCDVHDVAPVQYLTVKWYKNQTLLNQTTFSDTIETPENKTVTLLIRPDRDDDGAQYWCEAELDLGAEGPQPPPKNSSKPLSITVYYAPIIQFCRDWSPLTGTSLDSYPLNLYSVEGNPHPNISWRHKSSPVRSSMPLTRYDSGLYEIIARNDLNNVSCFMNITVEYPPELNCNKSYEVKEKTPFKLPCKADGLPKPEYFLYKNGKIIQHDFYPNWNDSGLYQLTAHNKHGTSNSTFTIKILHAPIIQFCRDWSPLTGTSLDSYPLNLYSVEGNPHPDISWRHKSSPVNSSMFLTRYDSGLYEIIARNDLNNVSCFMNITVEYPPELNCNKSYEVKEKTLFKLPCLADGLPKPEYFLYKNGKIIQHDFYPNWNDSGLYQLTAHNQHGTSNSTFTIKILHAPIIQFCRDWSPLTGTSLDSYPLNVYSVEGNPHPDISWRHKSSPVRSSMPLTRYDSGLYEIIARNDLNNVSCFMNITVEYPPELNCNKSYEVKEKTPFKLPCIVDGLPKPEYFLYKNGKIIQHDFYPNWNDSGLYQLTAHNQHGTSNSTFTIKILHAPIIQFCRDWSPLTGTSLDSYPLNLYSVEGNPHPDISWRHKSSPVNSSMPLTRYDSGLYEIIARNDLNNVSCFMNITVEYPPELNCNKSYEVRNKTLFKLPCIVDGLPKPEYFLYKNGKIIQHDFYPNWNDSGLYQLTAHNKHGTSNSTFTIKILHAPIIQFCRDWSPLTGTSLDSYPLNVYSVEGNPRPNISWRHKSSPVRSSMPLTRYDSGLYEIIARNDLNNVSCFMNITVEYPPELNCNKSYEVKEKTPFKLPCIVDGLPKPEYFLYKNGKIIQHDFYPNWNDSGLYQLTAHNQHGTSNSTFTIKILHAPIIQFCRDWSPLTGTSLDSYPLNLYSVEGNPHPDISWRHKSSPVRSSMPLTRYDSGLYEIIARNDLNNVSCFMNITVEYPPELNCNKSYEVRNKTLFKLPCLADGLPKPEYFLYKNGKIIQHDFYPNWNDSGLYQLTAHNQHGTSNSTFTIKILHAPVFYDSQEKFVMEEGSNITLECNTTGNPEPEVWWSFKNRNISTGGRHFNIERATSTSAGVYTCSATNKFGRNDKTFIVEIKALDYVFPNYILIVVVVFALLAVIIILVVVIWRRRKSSGHYEIGILQKCSR</sequence>
<dbReference type="InterPro" id="IPR003599">
    <property type="entry name" value="Ig_sub"/>
</dbReference>
<dbReference type="SUPFAM" id="SSF48726">
    <property type="entry name" value="Immunoglobulin"/>
    <property type="match status" value="10"/>
</dbReference>
<feature type="domain" description="Ig-like" evidence="5">
    <location>
        <begin position="1162"/>
        <end position="1242"/>
    </location>
</feature>
<evidence type="ECO:0000256" key="4">
    <source>
        <dbReference type="SAM" id="SignalP"/>
    </source>
</evidence>
<dbReference type="Gene3D" id="2.60.40.10">
    <property type="entry name" value="Immunoglobulins"/>
    <property type="match status" value="15"/>
</dbReference>
<dbReference type="GO" id="GO:0007155">
    <property type="term" value="P:cell adhesion"/>
    <property type="evidence" value="ECO:0007669"/>
    <property type="project" value="InterPro"/>
</dbReference>
<protein>
    <submittedName>
        <fullName evidence="7">Hemicentin-1-like isoform X1</fullName>
    </submittedName>
</protein>
<evidence type="ECO:0000259" key="5">
    <source>
        <dbReference type="PROSITE" id="PS50835"/>
    </source>
</evidence>
<dbReference type="InterPro" id="IPR003598">
    <property type="entry name" value="Ig_sub2"/>
</dbReference>
<keyword evidence="3" id="KW-0812">Transmembrane</keyword>
<evidence type="ECO:0000256" key="3">
    <source>
        <dbReference type="SAM" id="Phobius"/>
    </source>
</evidence>
<keyword evidence="4" id="KW-0732">Signal</keyword>
<dbReference type="InterPro" id="IPR047012">
    <property type="entry name" value="ICAM_VCAM"/>
</dbReference>
<keyword evidence="1" id="KW-1015">Disulfide bond</keyword>
<dbReference type="SMART" id="SM00408">
    <property type="entry name" value="IGc2"/>
    <property type="match status" value="8"/>
</dbReference>
<feature type="domain" description="Ig-like" evidence="5">
    <location>
        <begin position="116"/>
        <end position="219"/>
    </location>
</feature>
<dbReference type="Pfam" id="PF13895">
    <property type="entry name" value="Ig_2"/>
    <property type="match status" value="1"/>
</dbReference>
<dbReference type="InterPro" id="IPR007110">
    <property type="entry name" value="Ig-like_dom"/>
</dbReference>
<dbReference type="Pfam" id="PF13927">
    <property type="entry name" value="Ig_3"/>
    <property type="match status" value="1"/>
</dbReference>
<dbReference type="PANTHER" id="PTHR13771:SF9">
    <property type="entry name" value="INTERCELLULAR ADHESION MOLECULE 5"/>
    <property type="match status" value="1"/>
</dbReference>